<evidence type="ECO:0000259" key="13">
    <source>
        <dbReference type="PROSITE" id="PS51189"/>
    </source>
</evidence>
<dbReference type="PROSITE" id="PS51189">
    <property type="entry name" value="FAT"/>
    <property type="match status" value="1"/>
</dbReference>
<feature type="domain" description="FATC" evidence="14">
    <location>
        <begin position="3112"/>
        <end position="3144"/>
    </location>
</feature>
<proteinExistence type="inferred from homology"/>
<evidence type="ECO:0000256" key="8">
    <source>
        <dbReference type="ARBA" id="ARBA00047899"/>
    </source>
</evidence>
<dbReference type="InterPro" id="IPR018936">
    <property type="entry name" value="PI3/4_kinase_CS"/>
</dbReference>
<accession>A0AAD3HBG7</accession>
<comment type="catalytic activity">
    <reaction evidence="9">
        <text>L-seryl-[protein] + ATP = O-phospho-L-seryl-[protein] + ADP + H(+)</text>
        <dbReference type="Rhea" id="RHEA:17989"/>
        <dbReference type="Rhea" id="RHEA-COMP:9863"/>
        <dbReference type="Rhea" id="RHEA-COMP:11604"/>
        <dbReference type="ChEBI" id="CHEBI:15378"/>
        <dbReference type="ChEBI" id="CHEBI:29999"/>
        <dbReference type="ChEBI" id="CHEBI:30616"/>
        <dbReference type="ChEBI" id="CHEBI:83421"/>
        <dbReference type="ChEBI" id="CHEBI:456216"/>
        <dbReference type="EC" id="2.7.11.1"/>
    </reaction>
</comment>
<dbReference type="Gene3D" id="3.30.1010.10">
    <property type="entry name" value="Phosphatidylinositol 3-kinase Catalytic Subunit, Chain A, domain 4"/>
    <property type="match status" value="1"/>
</dbReference>
<gene>
    <name evidence="15" type="ORF">CTEN210_13916</name>
</gene>
<dbReference type="Pfam" id="PF02259">
    <property type="entry name" value="FAT"/>
    <property type="match status" value="1"/>
</dbReference>
<dbReference type="InterPro" id="IPR000403">
    <property type="entry name" value="PI3/4_kinase_cat_dom"/>
</dbReference>
<evidence type="ECO:0000256" key="1">
    <source>
        <dbReference type="ARBA" id="ARBA00011031"/>
    </source>
</evidence>
<keyword evidence="5" id="KW-0547">Nucleotide-binding</keyword>
<dbReference type="Gene3D" id="1.20.120.150">
    <property type="entry name" value="FKBP12-rapamycin binding domain"/>
    <property type="match status" value="1"/>
</dbReference>
<evidence type="ECO:0000259" key="14">
    <source>
        <dbReference type="PROSITE" id="PS51190"/>
    </source>
</evidence>
<organism evidence="15 16">
    <name type="scientific">Chaetoceros tenuissimus</name>
    <dbReference type="NCBI Taxonomy" id="426638"/>
    <lineage>
        <taxon>Eukaryota</taxon>
        <taxon>Sar</taxon>
        <taxon>Stramenopiles</taxon>
        <taxon>Ochrophyta</taxon>
        <taxon>Bacillariophyta</taxon>
        <taxon>Coscinodiscophyceae</taxon>
        <taxon>Chaetocerotophycidae</taxon>
        <taxon>Chaetocerotales</taxon>
        <taxon>Chaetocerotaceae</taxon>
        <taxon>Chaetoceros</taxon>
    </lineage>
</organism>
<dbReference type="GO" id="GO:0005737">
    <property type="term" value="C:cytoplasm"/>
    <property type="evidence" value="ECO:0007669"/>
    <property type="project" value="TreeGrafter"/>
</dbReference>
<dbReference type="Gene3D" id="1.10.1070.11">
    <property type="entry name" value="Phosphatidylinositol 3-/4-kinase, catalytic domain"/>
    <property type="match status" value="1"/>
</dbReference>
<keyword evidence="4" id="KW-0677">Repeat</keyword>
<feature type="repeat" description="HEAT" evidence="10">
    <location>
        <begin position="925"/>
        <end position="963"/>
    </location>
</feature>
<dbReference type="InterPro" id="IPR011989">
    <property type="entry name" value="ARM-like"/>
</dbReference>
<dbReference type="SUPFAM" id="SSF48452">
    <property type="entry name" value="TPR-like"/>
    <property type="match status" value="1"/>
</dbReference>
<evidence type="ECO:0000256" key="5">
    <source>
        <dbReference type="ARBA" id="ARBA00022741"/>
    </source>
</evidence>
<dbReference type="PANTHER" id="PTHR11139:SF9">
    <property type="entry name" value="SERINE_THREONINE-PROTEIN KINASE MTOR"/>
    <property type="match status" value="1"/>
</dbReference>
<dbReference type="InterPro" id="IPR009076">
    <property type="entry name" value="FRB_dom"/>
</dbReference>
<dbReference type="InterPro" id="IPR021133">
    <property type="entry name" value="HEAT_type_2"/>
</dbReference>
<dbReference type="InterPro" id="IPR016024">
    <property type="entry name" value="ARM-type_fold"/>
</dbReference>
<feature type="compositionally biased region" description="Basic and acidic residues" evidence="11">
    <location>
        <begin position="1195"/>
        <end position="1214"/>
    </location>
</feature>
<dbReference type="GO" id="GO:0031929">
    <property type="term" value="P:TOR signaling"/>
    <property type="evidence" value="ECO:0007669"/>
    <property type="project" value="TreeGrafter"/>
</dbReference>
<keyword evidence="6 15" id="KW-0418">Kinase</keyword>
<feature type="domain" description="PI3K/PI4K catalytic" evidence="12">
    <location>
        <begin position="2657"/>
        <end position="2972"/>
    </location>
</feature>
<dbReference type="PROSITE" id="PS00916">
    <property type="entry name" value="PI3_4_KINASE_2"/>
    <property type="match status" value="1"/>
</dbReference>
<evidence type="ECO:0000256" key="2">
    <source>
        <dbReference type="ARBA" id="ARBA00012513"/>
    </source>
</evidence>
<name>A0AAD3HBG7_9STRA</name>
<feature type="region of interest" description="Disordered" evidence="11">
    <location>
        <begin position="1195"/>
        <end position="1221"/>
    </location>
</feature>
<feature type="domain" description="FAT" evidence="13">
    <location>
        <begin position="1745"/>
        <end position="2453"/>
    </location>
</feature>
<dbReference type="InterPro" id="IPR011990">
    <property type="entry name" value="TPR-like_helical_dom_sf"/>
</dbReference>
<dbReference type="PROSITE" id="PS50077">
    <property type="entry name" value="HEAT_REPEAT"/>
    <property type="match status" value="1"/>
</dbReference>
<dbReference type="InterPro" id="IPR026683">
    <property type="entry name" value="TOR_cat"/>
</dbReference>
<dbReference type="Gene3D" id="1.25.10.10">
    <property type="entry name" value="Leucine-rich Repeat Variant"/>
    <property type="match status" value="3"/>
</dbReference>
<dbReference type="PROSITE" id="PS00915">
    <property type="entry name" value="PI3_4_KINASE_1"/>
    <property type="match status" value="1"/>
</dbReference>
<dbReference type="SMART" id="SM01346">
    <property type="entry name" value="DUF3385"/>
    <property type="match status" value="1"/>
</dbReference>
<dbReference type="Proteomes" id="UP001054902">
    <property type="component" value="Unassembled WGS sequence"/>
</dbReference>
<evidence type="ECO:0000256" key="9">
    <source>
        <dbReference type="ARBA" id="ARBA00048679"/>
    </source>
</evidence>
<dbReference type="FunFam" id="3.30.1010.10:FF:000006">
    <property type="entry name" value="Serine/threonine-protein kinase TOR"/>
    <property type="match status" value="1"/>
</dbReference>
<dbReference type="GO" id="GO:0004674">
    <property type="term" value="F:protein serine/threonine kinase activity"/>
    <property type="evidence" value="ECO:0007669"/>
    <property type="project" value="UniProtKB-EC"/>
</dbReference>
<keyword evidence="7" id="KW-0067">ATP-binding</keyword>
<dbReference type="Pfam" id="PF11865">
    <property type="entry name" value="mTOR_dom"/>
    <property type="match status" value="2"/>
</dbReference>
<dbReference type="SMART" id="SM00146">
    <property type="entry name" value="PI3Kc"/>
    <property type="match status" value="1"/>
</dbReference>
<dbReference type="PROSITE" id="PS51190">
    <property type="entry name" value="FATC"/>
    <property type="match status" value="1"/>
</dbReference>
<dbReference type="Pfam" id="PF08771">
    <property type="entry name" value="FRB_dom"/>
    <property type="match status" value="1"/>
</dbReference>
<dbReference type="GO" id="GO:0031932">
    <property type="term" value="C:TORC2 complex"/>
    <property type="evidence" value="ECO:0007669"/>
    <property type="project" value="TreeGrafter"/>
</dbReference>
<dbReference type="GO" id="GO:0005524">
    <property type="term" value="F:ATP binding"/>
    <property type="evidence" value="ECO:0007669"/>
    <property type="project" value="UniProtKB-KW"/>
</dbReference>
<dbReference type="InterPro" id="IPR003151">
    <property type="entry name" value="PIK-rel_kinase_FAT"/>
</dbReference>
<evidence type="ECO:0000256" key="10">
    <source>
        <dbReference type="PROSITE-ProRule" id="PRU00103"/>
    </source>
</evidence>
<dbReference type="GO" id="GO:0016242">
    <property type="term" value="P:negative regulation of macroautophagy"/>
    <property type="evidence" value="ECO:0007669"/>
    <property type="project" value="TreeGrafter"/>
</dbReference>
<dbReference type="Pfam" id="PF00454">
    <property type="entry name" value="PI3_PI4_kinase"/>
    <property type="match status" value="1"/>
</dbReference>
<dbReference type="InterPro" id="IPR050517">
    <property type="entry name" value="DDR_Repair_Kinase"/>
</dbReference>
<reference evidence="15 16" key="1">
    <citation type="journal article" date="2021" name="Sci. Rep.">
        <title>The genome of the diatom Chaetoceros tenuissimus carries an ancient integrated fragment of an extant virus.</title>
        <authorList>
            <person name="Hongo Y."/>
            <person name="Kimura K."/>
            <person name="Takaki Y."/>
            <person name="Yoshida Y."/>
            <person name="Baba S."/>
            <person name="Kobayashi G."/>
            <person name="Nagasaki K."/>
            <person name="Hano T."/>
            <person name="Tomaru Y."/>
        </authorList>
    </citation>
    <scope>NUCLEOTIDE SEQUENCE [LARGE SCALE GENOMIC DNA]</scope>
    <source>
        <strain evidence="15 16">NIES-3715</strain>
    </source>
</reference>
<comment type="catalytic activity">
    <reaction evidence="8">
        <text>L-threonyl-[protein] + ATP = O-phospho-L-threonyl-[protein] + ADP + H(+)</text>
        <dbReference type="Rhea" id="RHEA:46608"/>
        <dbReference type="Rhea" id="RHEA-COMP:11060"/>
        <dbReference type="Rhea" id="RHEA-COMP:11605"/>
        <dbReference type="ChEBI" id="CHEBI:15378"/>
        <dbReference type="ChEBI" id="CHEBI:30013"/>
        <dbReference type="ChEBI" id="CHEBI:30616"/>
        <dbReference type="ChEBI" id="CHEBI:61977"/>
        <dbReference type="ChEBI" id="CHEBI:456216"/>
        <dbReference type="EC" id="2.7.11.1"/>
    </reaction>
</comment>
<dbReference type="EC" id="2.7.11.1" evidence="2"/>
<dbReference type="EMBL" id="BLLK01000058">
    <property type="protein sequence ID" value="GFH57440.1"/>
    <property type="molecule type" value="Genomic_DNA"/>
</dbReference>
<dbReference type="CDD" id="cd05169">
    <property type="entry name" value="PIKKc_TOR"/>
    <property type="match status" value="1"/>
</dbReference>
<dbReference type="InterPro" id="IPR011009">
    <property type="entry name" value="Kinase-like_dom_sf"/>
</dbReference>
<dbReference type="GO" id="GO:0044877">
    <property type="term" value="F:protein-containing complex binding"/>
    <property type="evidence" value="ECO:0007669"/>
    <property type="project" value="InterPro"/>
</dbReference>
<dbReference type="InterPro" id="IPR057564">
    <property type="entry name" value="HEAT_ATR"/>
</dbReference>
<dbReference type="FunFam" id="1.10.1070.11:FF:000029">
    <property type="entry name" value="Serine/threonine-protein kinase TOR"/>
    <property type="match status" value="1"/>
</dbReference>
<dbReference type="GO" id="GO:0031931">
    <property type="term" value="C:TORC1 complex"/>
    <property type="evidence" value="ECO:0007669"/>
    <property type="project" value="TreeGrafter"/>
</dbReference>
<comment type="caution">
    <text evidence="15">The sequence shown here is derived from an EMBL/GenBank/DDBJ whole genome shotgun (WGS) entry which is preliminary data.</text>
</comment>
<comment type="similarity">
    <text evidence="1">Belongs to the PI3/PI4-kinase family.</text>
</comment>
<dbReference type="InterPro" id="IPR003152">
    <property type="entry name" value="FATC_dom"/>
</dbReference>
<evidence type="ECO:0000313" key="15">
    <source>
        <dbReference type="EMBL" id="GFH57440.1"/>
    </source>
</evidence>
<dbReference type="SMART" id="SM01345">
    <property type="entry name" value="Rapamycin_bind"/>
    <property type="match status" value="1"/>
</dbReference>
<evidence type="ECO:0000256" key="3">
    <source>
        <dbReference type="ARBA" id="ARBA00022679"/>
    </source>
</evidence>
<dbReference type="SUPFAM" id="SSF56112">
    <property type="entry name" value="Protein kinase-like (PK-like)"/>
    <property type="match status" value="1"/>
</dbReference>
<keyword evidence="3" id="KW-0808">Transferase</keyword>
<dbReference type="SUPFAM" id="SSF47212">
    <property type="entry name" value="FKBP12-rapamycin-binding domain of FKBP-rapamycin-associated protein (FRAP)"/>
    <property type="match status" value="1"/>
</dbReference>
<evidence type="ECO:0000259" key="12">
    <source>
        <dbReference type="PROSITE" id="PS50290"/>
    </source>
</evidence>
<dbReference type="SMART" id="SM01343">
    <property type="entry name" value="FATC"/>
    <property type="match status" value="1"/>
</dbReference>
<evidence type="ECO:0000256" key="7">
    <source>
        <dbReference type="ARBA" id="ARBA00022840"/>
    </source>
</evidence>
<dbReference type="InterPro" id="IPR024585">
    <property type="entry name" value="mTOR_dom"/>
</dbReference>
<evidence type="ECO:0000313" key="16">
    <source>
        <dbReference type="Proteomes" id="UP001054902"/>
    </source>
</evidence>
<evidence type="ECO:0000256" key="6">
    <source>
        <dbReference type="ARBA" id="ARBA00022777"/>
    </source>
</evidence>
<evidence type="ECO:0000256" key="11">
    <source>
        <dbReference type="SAM" id="MobiDB-lite"/>
    </source>
</evidence>
<keyword evidence="16" id="KW-1185">Reference proteome</keyword>
<dbReference type="PROSITE" id="PS50290">
    <property type="entry name" value="PI3_4_KINASE_3"/>
    <property type="match status" value="1"/>
</dbReference>
<dbReference type="InterPro" id="IPR036940">
    <property type="entry name" value="PI3/4_kinase_cat_sf"/>
</dbReference>
<dbReference type="InterPro" id="IPR014009">
    <property type="entry name" value="PIK_FAT"/>
</dbReference>
<dbReference type="PANTHER" id="PTHR11139">
    <property type="entry name" value="ATAXIA TELANGIECTASIA MUTATED ATM -RELATED"/>
    <property type="match status" value="1"/>
</dbReference>
<sequence length="3144" mass="353961">MSNYQNSYHRNYTSPLEELLSKLRRKYVAAAGPQLHGFGRDSTSQIYGTNDLSNLDFNSPLFPTDFEEGDGMEQKTNNEEERNMERIERRRSSMMMVRTSSMHFSRRKSSIAHHRSSISSLGSNIGNLSPRTASKVGHRGSMSNFSTAGSLIDSGVITVHGSVNSSTMPNSSFLDQKTAFLECTTRYRSGISSTCHAENLFACAPHLRHMTQSSADMLSSGSSSRNPIAAFVNELTRSGEATSESKDGTGTLISDYRSSLNRKHTNTVVARELATFVRVLANEMSHEEFAAVEAEIFSDILKFMHSSDCNKRLAGIAALDALIGVTSADEEKKITKFSKNLNDSLFKASNVDYEFLAEVTKALGKMTFGGTNVDYIETVIKRVPEWLKRDRSDRRLAAVLTVKELAQNAPATFYSKTNQLSIGKEGDTNDMVSQLSILSQEGGTNAFISQIFPVLLDPQPIVRVCAADALAECLEVIVDPSRKHHSTTRTLCKVYSFIMKVFNEKNTSKKRNHHDNAKIEAAQHAALLVIGDLLELPLDFMLPRFDEACKAALSLMNHPKALIRVEVIRLLPRLARKCPGPFRRRYLETSLEYIMHSAKSLPTARSSIDLRPTAYFALGQLILAVCEHESGGCFVPEKTLQFYNVDNEREGSFNTNVTETSYRMKAGDIYSNMSDIFSLICEGMQTVKIEALHCGADVIEALGSYSESFIDETLDAMFLSGLSDDLISCLKSIAGSLPSKAYEIENRLLQELSTILAGTTHVKDICDPLYVSPFDNDDDNDVFISYNQRLSPNVSINLRENPETIQKLLLSLRTLRSFGNIQSRKGLSLLPFVRDAVAQYLSHPSVDVRREAALTCCFLLLPVRDEETSSMTSEPRLGTVSMLLLEEVLQKLLRVAVSDSSFIIRNCIIRAFDERYDPYLCQTHLLPPLFLLMQDESLVVKAATLELLGRLASINPGPLLPEMRRVLIQLISELKCSGDTNCGKEAATRLLIVFFRANALHRLVHPFLHSIIEVLPLKGHAPRVTVAALDALGELASVVKEELKPWMHQLLPHIMEIIQDSSSSNKQKTGFRSLGLLAGNTGCVIDLYLDYPRLLSQASSILPRVRRAPWDLRQEVIRTYGILGALDPDRFVTRDSSVRKTSSGYFVNPDESNVDIEKVRYTRGQNLVSLPAASGISFPVSRRIGFSTVDNRFEKSQMSDTKDTSQKREEISEDKSDDDDPAHLYMYELYTMNAQPVSKISPAPRLTPAHPEFYATVALQALTSILKDPTLSVYHQIAMQAIMFIFDSLGLRCVQFLRGIVPHILYTARACGQATLREALLKQIARLSSIVKDNLKPYVPGIFEVIEEFWDSQHLKTILKLIEMIAVGVPSAFKQYISLIISKFLATLNEFQSGSWTKSPQSANEAFTRLHLILESIRNLRESIVAYTHVIIPALLKLVDSLINPSMHFGIRNEKCSTLAIYTIKTVSLLLRTNTTNALKGQGEQMPALAAQPLIRMLAANTEANKEVGILLIEAIKVCAVKIGKSRWLPLYHLSARNAIFEWHKKYYTFTSEEEEQNAIAARKHNCLREYDELIQGFVSMRKLDELSLTERLDKDIQQKGIDSSNHHPQINDLAPVPQSKVQQLSQLNLSRSWDVSQKQTREDWDEWMRHFAIQLLRESPSTALRATAELAYAYQPLARELFSAAFSCCWASLDEEYRMGLIQALKTAFFADISPEILQTLLNLAEFAERDGIPGGGLPIEIDVLAELALKCRSYAKALHYKEREHAQGGKGNCIEDLITINRKLDLPEAALGVLKAAQSELEKSGTKSWDMLYRKSIMNKKRTEFSSRIFHRHQGEGLAYSVMSTADEIAAKGTGAWSGVEMQESWLAKLGSWADALALFESRLEENPSDIEAVLGCMNCLDARGEWKKVLELSNRSFHALTASDTSYREYRKATKFCAQASWRLGKWDDLEKYSSSLLEDRFDIFPGSSRPDFDGSFFSAILNIHRKRWNLAAKFIDDARQSMDSRFTALMSESRKRAYPSMVTAQILSEMEEIISFRKLEERSLDSVDKHIANKEDVEDARARLVDVWRKRLEGCRVDAEVHSSIMAVRSLVLGPMDEVEATLTLSNLSRQAQKYKLSERVLLEPLEQLGADLQSVLFGFEIPSNLSLGLLKSRHAPLVNSTFPLKDIVSSDAGFFLPLYNLQHQSFSKHLAQIAGGVTSLRTQHRLYYAYVKNLWVMNNRDEALHRLEKLADIVDLVAHTLDPKSKDLRVSCWLKLGEWKISSKNSHIFSLPKHTQYEALVSFKRATYENVNCYKAWHKWALMNFRLAQQQDENRHNILRNSNNRSVRLPQNSDCSLTLQSHVVAAVQGFVKATCLGTKRWSASVQQDLLNFLSCLFKYGHVHEVARVINLEIKEVHLEAWLGVLPQLLARIHIKDPSVRSILHSLLSRLGKKHPQALMYPLSVLVKSPVQERKDAAESLMNSLKKHSFALVEDALMVSSELIRVAILWLEQWHEGLEDASRLYFGEGNVAGMLDVLLPLHETLERGPSTKREQDFHLTFGRNLADAYTFVKEYIRLIEVDGGTIPTHGGFLNTGDNQVMINSSQKEEAENAMNAAWDLYYAVFRQINKQLPGLTTLELSHCSPALLNANNLELGVPGSYKVDGSFVKIDGFHSSVQVITSKQRPRKIVLRGGDGKDYVFLLKGHEDLRQDERVMQLFGLVNALLARDTRTNNHDLNIQRYTITPLSHNAGIVGWVPHCDTIHSLIRDYRQEKRIRLNMENFEMMRISQDYEQLTVMQKVEIFSEALDRTTGKGNDLQNVLWMRSTNSEEWLDRRTKFTRSIAVMSMVGYILGLGDRHPSNLMLDQISGRVLHIDFGDCFEVAMHREKFPEKIPFRLTRMLIKAMEVSGIEGSYRDTCERTMTVLRDNRDSLVAMLEAFVYDPLISWRLLGQSAADGRDDKQEDDLVRMNIASTAIEEEQSQDEDVSNTITNSVLSNVTNPRSDSNSFLQRRMVPSTNTNVTGSLHASQVRSFKIYSEMQSLSSNLNLSSRIASIAGDESSRALTAESLSRSRVEKSIRYREAMNLAGDGDDSATEEALNEKALKVIRRVQDKLSGTDFNPSSEDFDSLDVQNQVQKLIVQATSTENLCQLFVGWCAFW</sequence>
<dbReference type="GO" id="GO:0005634">
    <property type="term" value="C:nucleus"/>
    <property type="evidence" value="ECO:0007669"/>
    <property type="project" value="TreeGrafter"/>
</dbReference>
<protein>
    <recommendedName>
        <fullName evidence="2">non-specific serine/threonine protein kinase</fullName>
        <ecNumber evidence="2">2.7.11.1</ecNumber>
    </recommendedName>
</protein>
<dbReference type="Pfam" id="PF23593">
    <property type="entry name" value="HEAT_ATR"/>
    <property type="match status" value="1"/>
</dbReference>
<dbReference type="InterPro" id="IPR036738">
    <property type="entry name" value="FRB_sf"/>
</dbReference>
<evidence type="ECO:0000256" key="4">
    <source>
        <dbReference type="ARBA" id="ARBA00022737"/>
    </source>
</evidence>
<dbReference type="SUPFAM" id="SSF48371">
    <property type="entry name" value="ARM repeat"/>
    <property type="match status" value="1"/>
</dbReference>
<dbReference type="Pfam" id="PF02260">
    <property type="entry name" value="FATC"/>
    <property type="match status" value="1"/>
</dbReference>
<dbReference type="GO" id="GO:0080090">
    <property type="term" value="P:regulation of primary metabolic process"/>
    <property type="evidence" value="ECO:0007669"/>
    <property type="project" value="UniProtKB-ARBA"/>
</dbReference>